<feature type="compositionally biased region" description="Basic and acidic residues" evidence="1">
    <location>
        <begin position="33"/>
        <end position="46"/>
    </location>
</feature>
<name>A0A811Y8D4_NYCPR</name>
<feature type="compositionally biased region" description="Basic residues" evidence="1">
    <location>
        <begin position="118"/>
        <end position="139"/>
    </location>
</feature>
<organism evidence="2 3">
    <name type="scientific">Nyctereutes procyonoides</name>
    <name type="common">Raccoon dog</name>
    <name type="synonym">Canis procyonoides</name>
    <dbReference type="NCBI Taxonomy" id="34880"/>
    <lineage>
        <taxon>Eukaryota</taxon>
        <taxon>Metazoa</taxon>
        <taxon>Chordata</taxon>
        <taxon>Craniata</taxon>
        <taxon>Vertebrata</taxon>
        <taxon>Euteleostomi</taxon>
        <taxon>Mammalia</taxon>
        <taxon>Eutheria</taxon>
        <taxon>Laurasiatheria</taxon>
        <taxon>Carnivora</taxon>
        <taxon>Caniformia</taxon>
        <taxon>Canidae</taxon>
        <taxon>Nyctereutes</taxon>
    </lineage>
</organism>
<dbReference type="EMBL" id="CAJHUB010000664">
    <property type="protein sequence ID" value="CAD7671944.1"/>
    <property type="molecule type" value="Genomic_DNA"/>
</dbReference>
<feature type="region of interest" description="Disordered" evidence="1">
    <location>
        <begin position="1"/>
        <end position="167"/>
    </location>
</feature>
<proteinExistence type="predicted"/>
<dbReference type="AlphaFoldDB" id="A0A811Y8D4"/>
<gene>
    <name evidence="2" type="ORF">NYPRO_LOCUS4739</name>
</gene>
<comment type="caution">
    <text evidence="2">The sequence shown here is derived from an EMBL/GenBank/DDBJ whole genome shotgun (WGS) entry which is preliminary data.</text>
</comment>
<evidence type="ECO:0000256" key="1">
    <source>
        <dbReference type="SAM" id="MobiDB-lite"/>
    </source>
</evidence>
<feature type="compositionally biased region" description="Low complexity" evidence="1">
    <location>
        <begin position="49"/>
        <end position="71"/>
    </location>
</feature>
<evidence type="ECO:0000313" key="2">
    <source>
        <dbReference type="EMBL" id="CAD7671944.1"/>
    </source>
</evidence>
<accession>A0A811Y8D4</accession>
<evidence type="ECO:0000313" key="3">
    <source>
        <dbReference type="Proteomes" id="UP000645828"/>
    </source>
</evidence>
<reference evidence="2" key="1">
    <citation type="submission" date="2020-12" db="EMBL/GenBank/DDBJ databases">
        <authorList>
            <consortium name="Molecular Ecology Group"/>
        </authorList>
    </citation>
    <scope>NUCLEOTIDE SEQUENCE</scope>
    <source>
        <strain evidence="2">TBG_1078</strain>
    </source>
</reference>
<dbReference type="Proteomes" id="UP000645828">
    <property type="component" value="Unassembled WGS sequence"/>
</dbReference>
<sequence length="281" mass="28480">MLLVPDPPAAFLAPCPRRPRVERTSPAGQDGGTEGRRVGGADRDPPPARSAAPSPGPARSGTPPTCQQARSRPPPAPPAASQPLHSRPSSAPRRAPTPALTPQRAALQGSQPPAGFCPHRRISRPASLKSRRLNLRTRPRTSLAVAAARGGTGAGRGERARLGAGPGSWKSGLELAGVGEGAGSQGVGPQGGPAGLAVTGPGARRAPHRAGRAGKASSGARLETCLPLAQVMISGSWNQGTMLGFLFNGVSASPSPSASPLLCSYLLAGSLPLKYIKPLKI</sequence>
<keyword evidence="3" id="KW-1185">Reference proteome</keyword>
<protein>
    <submittedName>
        <fullName evidence="2">(raccoon dog) hypothetical protein</fullName>
    </submittedName>
</protein>
<feature type="compositionally biased region" description="Low complexity" evidence="1">
    <location>
        <begin position="81"/>
        <end position="107"/>
    </location>
</feature>